<feature type="domain" description="RNA polymerase sigma-70 region 2" evidence="6">
    <location>
        <begin position="24"/>
        <end position="86"/>
    </location>
</feature>
<accession>A0A395VBD4</accession>
<gene>
    <name evidence="7" type="ORF">DWX93_09145</name>
</gene>
<evidence type="ECO:0000256" key="2">
    <source>
        <dbReference type="ARBA" id="ARBA00023015"/>
    </source>
</evidence>
<comment type="similarity">
    <text evidence="1">Belongs to the sigma-70 factor family. ECF subfamily.</text>
</comment>
<sequence>MEDEKIIALYWDRDQTAIAETQQKYGRYCGSIAHNIVHDAQDAEECVNDTWMRAWNSMPRERPQLLAAFLGAITRNLSLDRYRRKHSEKRGGGVMPYIYEELHDCAGGEEPLTQMERKELTESINRFLEGMDRESRIIFMRRYWYMDSIGAIAGRLAVSESKVKSSLYRSRGKLRIHLEREGLLS</sequence>
<dbReference type="InterPro" id="IPR013325">
    <property type="entry name" value="RNA_pol_sigma_r2"/>
</dbReference>
<keyword evidence="2" id="KW-0805">Transcription regulation</keyword>
<dbReference type="InterPro" id="IPR014284">
    <property type="entry name" value="RNA_pol_sigma-70_dom"/>
</dbReference>
<dbReference type="RefSeq" id="WP_118097383.1">
    <property type="nucleotide sequence ID" value="NZ_QRVL01000006.1"/>
</dbReference>
<comment type="caution">
    <text evidence="7">The sequence shown here is derived from an EMBL/GenBank/DDBJ whole genome shotgun (WGS) entry which is preliminary data.</text>
</comment>
<dbReference type="GO" id="GO:0003677">
    <property type="term" value="F:DNA binding"/>
    <property type="evidence" value="ECO:0007669"/>
    <property type="project" value="UniProtKB-KW"/>
</dbReference>
<keyword evidence="5" id="KW-0804">Transcription</keyword>
<dbReference type="InterPro" id="IPR013324">
    <property type="entry name" value="RNA_pol_sigma_r3/r4-like"/>
</dbReference>
<dbReference type="Gene3D" id="1.10.1740.10">
    <property type="match status" value="1"/>
</dbReference>
<dbReference type="Proteomes" id="UP000266172">
    <property type="component" value="Unassembled WGS sequence"/>
</dbReference>
<dbReference type="EMBL" id="QRVL01000006">
    <property type="protein sequence ID" value="RGS40584.1"/>
    <property type="molecule type" value="Genomic_DNA"/>
</dbReference>
<evidence type="ECO:0000313" key="8">
    <source>
        <dbReference type="Proteomes" id="UP000266172"/>
    </source>
</evidence>
<evidence type="ECO:0000256" key="3">
    <source>
        <dbReference type="ARBA" id="ARBA00023082"/>
    </source>
</evidence>
<dbReference type="PANTHER" id="PTHR43133">
    <property type="entry name" value="RNA POLYMERASE ECF-TYPE SIGMA FACTO"/>
    <property type="match status" value="1"/>
</dbReference>
<dbReference type="InterPro" id="IPR036388">
    <property type="entry name" value="WH-like_DNA-bd_sf"/>
</dbReference>
<name>A0A395VBD4_9FIRM</name>
<dbReference type="NCBIfam" id="TIGR02937">
    <property type="entry name" value="sigma70-ECF"/>
    <property type="match status" value="1"/>
</dbReference>
<keyword evidence="3" id="KW-0731">Sigma factor</keyword>
<evidence type="ECO:0000256" key="4">
    <source>
        <dbReference type="ARBA" id="ARBA00023125"/>
    </source>
</evidence>
<organism evidence="7 8">
    <name type="scientific">Roseburia hominis</name>
    <dbReference type="NCBI Taxonomy" id="301301"/>
    <lineage>
        <taxon>Bacteria</taxon>
        <taxon>Bacillati</taxon>
        <taxon>Bacillota</taxon>
        <taxon>Clostridia</taxon>
        <taxon>Lachnospirales</taxon>
        <taxon>Lachnospiraceae</taxon>
        <taxon>Roseburia</taxon>
    </lineage>
</organism>
<evidence type="ECO:0000259" key="6">
    <source>
        <dbReference type="Pfam" id="PF04542"/>
    </source>
</evidence>
<dbReference type="GO" id="GO:0006352">
    <property type="term" value="P:DNA-templated transcription initiation"/>
    <property type="evidence" value="ECO:0007669"/>
    <property type="project" value="InterPro"/>
</dbReference>
<dbReference type="Gene3D" id="1.10.10.10">
    <property type="entry name" value="Winged helix-like DNA-binding domain superfamily/Winged helix DNA-binding domain"/>
    <property type="match status" value="1"/>
</dbReference>
<evidence type="ECO:0000313" key="7">
    <source>
        <dbReference type="EMBL" id="RGS40584.1"/>
    </source>
</evidence>
<dbReference type="SUPFAM" id="SSF88946">
    <property type="entry name" value="Sigma2 domain of RNA polymerase sigma factors"/>
    <property type="match status" value="1"/>
</dbReference>
<dbReference type="Pfam" id="PF04542">
    <property type="entry name" value="Sigma70_r2"/>
    <property type="match status" value="1"/>
</dbReference>
<keyword evidence="4" id="KW-0238">DNA-binding</keyword>
<dbReference type="SUPFAM" id="SSF88659">
    <property type="entry name" value="Sigma3 and sigma4 domains of RNA polymerase sigma factors"/>
    <property type="match status" value="1"/>
</dbReference>
<dbReference type="InterPro" id="IPR039425">
    <property type="entry name" value="RNA_pol_sigma-70-like"/>
</dbReference>
<dbReference type="GO" id="GO:0016987">
    <property type="term" value="F:sigma factor activity"/>
    <property type="evidence" value="ECO:0007669"/>
    <property type="project" value="UniProtKB-KW"/>
</dbReference>
<reference evidence="7 8" key="1">
    <citation type="submission" date="2018-08" db="EMBL/GenBank/DDBJ databases">
        <title>A genome reference for cultivated species of the human gut microbiota.</title>
        <authorList>
            <person name="Zou Y."/>
            <person name="Xue W."/>
            <person name="Luo G."/>
        </authorList>
    </citation>
    <scope>NUCLEOTIDE SEQUENCE [LARGE SCALE GENOMIC DNA]</scope>
    <source>
        <strain evidence="7 8">AF22-12AC</strain>
    </source>
</reference>
<dbReference type="InterPro" id="IPR007627">
    <property type="entry name" value="RNA_pol_sigma70_r2"/>
</dbReference>
<protein>
    <submittedName>
        <fullName evidence="7">RNA polymerase sigma factor</fullName>
    </submittedName>
</protein>
<proteinExistence type="inferred from homology"/>
<evidence type="ECO:0000256" key="1">
    <source>
        <dbReference type="ARBA" id="ARBA00010641"/>
    </source>
</evidence>
<evidence type="ECO:0000256" key="5">
    <source>
        <dbReference type="ARBA" id="ARBA00023163"/>
    </source>
</evidence>
<dbReference type="AlphaFoldDB" id="A0A395VBD4"/>
<dbReference type="PANTHER" id="PTHR43133:SF8">
    <property type="entry name" value="RNA POLYMERASE SIGMA FACTOR HI_1459-RELATED"/>
    <property type="match status" value="1"/>
</dbReference>